<dbReference type="InterPro" id="IPR021994">
    <property type="entry name" value="DUF3592"/>
</dbReference>
<feature type="domain" description="DUF3592" evidence="2">
    <location>
        <begin position="50"/>
        <end position="115"/>
    </location>
</feature>
<dbReference type="AlphaFoldDB" id="A0AB39QMA5"/>
<keyword evidence="1" id="KW-1133">Transmembrane helix</keyword>
<dbReference type="Pfam" id="PF12158">
    <property type="entry name" value="DUF3592"/>
    <property type="match status" value="1"/>
</dbReference>
<reference evidence="3" key="1">
    <citation type="submission" date="2024-07" db="EMBL/GenBank/DDBJ databases">
        <authorList>
            <person name="Yu S.T."/>
        </authorList>
    </citation>
    <scope>NUCLEOTIDE SEQUENCE</scope>
    <source>
        <strain evidence="3">R39</strain>
    </source>
</reference>
<keyword evidence="1" id="KW-0812">Transmembrane</keyword>
<protein>
    <submittedName>
        <fullName evidence="3">DUF3592 domain-containing protein</fullName>
    </submittedName>
</protein>
<organism evidence="3">
    <name type="scientific">Streptomyces sp. R39</name>
    <dbReference type="NCBI Taxonomy" id="3238631"/>
    <lineage>
        <taxon>Bacteria</taxon>
        <taxon>Bacillati</taxon>
        <taxon>Actinomycetota</taxon>
        <taxon>Actinomycetes</taxon>
        <taxon>Kitasatosporales</taxon>
        <taxon>Streptomycetaceae</taxon>
        <taxon>Streptomyces</taxon>
    </lineage>
</organism>
<gene>
    <name evidence="3" type="ORF">AB5J52_17655</name>
</gene>
<proteinExistence type="predicted"/>
<feature type="transmembrane region" description="Helical" evidence="1">
    <location>
        <begin position="6"/>
        <end position="28"/>
    </location>
</feature>
<name>A0AB39QMA5_9ACTN</name>
<dbReference type="RefSeq" id="WP_362748685.1">
    <property type="nucleotide sequence ID" value="NZ_CP163441.1"/>
</dbReference>
<dbReference type="EMBL" id="CP163441">
    <property type="protein sequence ID" value="XDQ43945.1"/>
    <property type="molecule type" value="Genomic_DNA"/>
</dbReference>
<evidence type="ECO:0000313" key="3">
    <source>
        <dbReference type="EMBL" id="XDQ43945.1"/>
    </source>
</evidence>
<keyword evidence="1" id="KW-0472">Membrane</keyword>
<sequence>MGLMEAFFYLIPGIFVVVGVLGVVRTLGRSSEISRAWRHGRTAEARCLRSYTTTSGGGGDTAVTTTLHHVYEFTTAEGRTVRIDETNGRSTVVEGDFVTVHYLPEHPEKATARPPAQGRLAVGTGCTVAFFVVFIVFALVFMGTAHFIFSQADGFAP</sequence>
<accession>A0AB39QMA5</accession>
<evidence type="ECO:0000259" key="2">
    <source>
        <dbReference type="Pfam" id="PF12158"/>
    </source>
</evidence>
<feature type="transmembrane region" description="Helical" evidence="1">
    <location>
        <begin position="120"/>
        <end position="149"/>
    </location>
</feature>
<evidence type="ECO:0000256" key="1">
    <source>
        <dbReference type="SAM" id="Phobius"/>
    </source>
</evidence>